<dbReference type="EMBL" id="JAQQFM010000003">
    <property type="protein sequence ID" value="MFL9924078.1"/>
    <property type="molecule type" value="Genomic_DNA"/>
</dbReference>
<dbReference type="Gene3D" id="3.30.70.360">
    <property type="match status" value="1"/>
</dbReference>
<evidence type="ECO:0000256" key="1">
    <source>
        <dbReference type="ARBA" id="ARBA00022801"/>
    </source>
</evidence>
<dbReference type="NCBIfam" id="TIGR01891">
    <property type="entry name" value="amidohydrolases"/>
    <property type="match status" value="1"/>
</dbReference>
<name>A0ABW9A5B2_9BURK</name>
<dbReference type="Pfam" id="PF01546">
    <property type="entry name" value="Peptidase_M20"/>
    <property type="match status" value="1"/>
</dbReference>
<organism evidence="3 4">
    <name type="scientific">Herbaspirillum lusitanum</name>
    <dbReference type="NCBI Taxonomy" id="213312"/>
    <lineage>
        <taxon>Bacteria</taxon>
        <taxon>Pseudomonadati</taxon>
        <taxon>Pseudomonadota</taxon>
        <taxon>Betaproteobacteria</taxon>
        <taxon>Burkholderiales</taxon>
        <taxon>Oxalobacteraceae</taxon>
        <taxon>Herbaspirillum</taxon>
    </lineage>
</organism>
<dbReference type="InterPro" id="IPR017439">
    <property type="entry name" value="Amidohydrolase"/>
</dbReference>
<dbReference type="PANTHER" id="PTHR11014:SF63">
    <property type="entry name" value="METALLOPEPTIDASE, PUTATIVE (AFU_ORTHOLOGUE AFUA_6G09600)-RELATED"/>
    <property type="match status" value="1"/>
</dbReference>
<dbReference type="InterPro" id="IPR002933">
    <property type="entry name" value="Peptidase_M20"/>
</dbReference>
<dbReference type="CDD" id="cd05666">
    <property type="entry name" value="M20_Acy1-like"/>
    <property type="match status" value="1"/>
</dbReference>
<evidence type="ECO:0000259" key="2">
    <source>
        <dbReference type="Pfam" id="PF07687"/>
    </source>
</evidence>
<dbReference type="Pfam" id="PF07687">
    <property type="entry name" value="M20_dimer"/>
    <property type="match status" value="1"/>
</dbReference>
<dbReference type="InterPro" id="IPR011650">
    <property type="entry name" value="Peptidase_M20_dimer"/>
</dbReference>
<comment type="caution">
    <text evidence="3">The sequence shown here is derived from an EMBL/GenBank/DDBJ whole genome shotgun (WGS) entry which is preliminary data.</text>
</comment>
<dbReference type="SUPFAM" id="SSF53187">
    <property type="entry name" value="Zn-dependent exopeptidases"/>
    <property type="match status" value="1"/>
</dbReference>
<keyword evidence="4" id="KW-1185">Reference proteome</keyword>
<accession>A0ABW9A5B2</accession>
<proteinExistence type="predicted"/>
<dbReference type="InterPro" id="IPR036264">
    <property type="entry name" value="Bact_exopeptidase_dim_dom"/>
</dbReference>
<reference evidence="3 4" key="1">
    <citation type="journal article" date="2024" name="Chem. Sci.">
        <title>Discovery of megapolipeptins by genome mining of a Burkholderiales bacteria collection.</title>
        <authorList>
            <person name="Paulo B.S."/>
            <person name="Recchia M.J.J."/>
            <person name="Lee S."/>
            <person name="Fergusson C.H."/>
            <person name="Romanowski S.B."/>
            <person name="Hernandez A."/>
            <person name="Krull N."/>
            <person name="Liu D.Y."/>
            <person name="Cavanagh H."/>
            <person name="Bos A."/>
            <person name="Gray C.A."/>
            <person name="Murphy B.T."/>
            <person name="Linington R.G."/>
            <person name="Eustaquio A.S."/>
        </authorList>
    </citation>
    <scope>NUCLEOTIDE SEQUENCE [LARGE SCALE GENOMIC DNA]</scope>
    <source>
        <strain evidence="3 4">RL21-008-BIB-A</strain>
    </source>
</reference>
<dbReference type="Proteomes" id="UP001629246">
    <property type="component" value="Unassembled WGS sequence"/>
</dbReference>
<evidence type="ECO:0000313" key="4">
    <source>
        <dbReference type="Proteomes" id="UP001629246"/>
    </source>
</evidence>
<gene>
    <name evidence="3" type="ORF">PQR62_07375</name>
</gene>
<dbReference type="SUPFAM" id="SSF55031">
    <property type="entry name" value="Bacterial exopeptidase dimerisation domain"/>
    <property type="match status" value="1"/>
</dbReference>
<keyword evidence="1" id="KW-0378">Hydrolase</keyword>
<protein>
    <submittedName>
        <fullName evidence="3">M20 family metallopeptidase</fullName>
    </submittedName>
</protein>
<dbReference type="RefSeq" id="WP_408156349.1">
    <property type="nucleotide sequence ID" value="NZ_JAQQFM010000003.1"/>
</dbReference>
<dbReference type="PIRSF" id="PIRSF005962">
    <property type="entry name" value="Pept_M20D_amidohydro"/>
    <property type="match status" value="1"/>
</dbReference>
<evidence type="ECO:0000313" key="3">
    <source>
        <dbReference type="EMBL" id="MFL9924078.1"/>
    </source>
</evidence>
<dbReference type="PANTHER" id="PTHR11014">
    <property type="entry name" value="PEPTIDASE M20 FAMILY MEMBER"/>
    <property type="match status" value="1"/>
</dbReference>
<feature type="domain" description="Peptidase M20 dimerisation" evidence="2">
    <location>
        <begin position="188"/>
        <end position="281"/>
    </location>
</feature>
<dbReference type="Gene3D" id="3.40.630.10">
    <property type="entry name" value="Zn peptidases"/>
    <property type="match status" value="1"/>
</dbReference>
<sequence length="398" mass="42571">MSIASAIAEEIVDLKKIRHGLHAHPELGFQEHRTAQVIADELQRLGIPFHANIGKTGLVGVIKGLRGAGRKSVGLRADMDALPLQECTGLAYQSSTPGRMHACGHDGHVTMLLAAARYLQAHRDFEGTVYLIFQPGEEGYAGAREMVEDGLFEQFNADEIYALHNWPSLPIGTVSIVDGPAMGATDRIRIRIRGVGGHGGVAPHRAIDPVLIAGHLIVAMQSIVSRNLDPLESGVVSLCGIKGGTMDGFAVIPDEVEIVGTCRSLNPEVQNLLEKRVNEVVQGVVATFGATATVEYERLFPMVINSSAEAQFANEVAKEILGVENVVAIPKPSLGGEDFSFMLQKKPGAYIHLGTGVGKNDYGLHNPNFDFNDDAIPIGGALLARLAERSLQKAAQTD</sequence>